<protein>
    <recommendedName>
        <fullName evidence="4">Adhesin domain-containing protein</fullName>
    </recommendedName>
</protein>
<dbReference type="Proteomes" id="UP001165090">
    <property type="component" value="Unassembled WGS sequence"/>
</dbReference>
<evidence type="ECO:0008006" key="4">
    <source>
        <dbReference type="Google" id="ProtNLM"/>
    </source>
</evidence>
<dbReference type="EMBL" id="BSDZ01000022">
    <property type="protein sequence ID" value="GLI65160.1"/>
    <property type="molecule type" value="Genomic_DNA"/>
</dbReference>
<keyword evidence="3" id="KW-1185">Reference proteome</keyword>
<evidence type="ECO:0000313" key="3">
    <source>
        <dbReference type="Proteomes" id="UP001165090"/>
    </source>
</evidence>
<comment type="caution">
    <text evidence="2">The sequence shown here is derived from an EMBL/GenBank/DDBJ whole genome shotgun (WGS) entry which is preliminary data.</text>
</comment>
<name>A0ABQ5S5H8_9CHLO</name>
<feature type="region of interest" description="Disordered" evidence="1">
    <location>
        <begin position="63"/>
        <end position="104"/>
    </location>
</feature>
<feature type="compositionally biased region" description="Low complexity" evidence="1">
    <location>
        <begin position="571"/>
        <end position="600"/>
    </location>
</feature>
<gene>
    <name evidence="2" type="ORF">VaNZ11_008612</name>
</gene>
<dbReference type="PANTHER" id="PTHR34094">
    <property type="match status" value="1"/>
</dbReference>
<organism evidence="2 3">
    <name type="scientific">Volvox africanus</name>
    <dbReference type="NCBI Taxonomy" id="51714"/>
    <lineage>
        <taxon>Eukaryota</taxon>
        <taxon>Viridiplantae</taxon>
        <taxon>Chlorophyta</taxon>
        <taxon>core chlorophytes</taxon>
        <taxon>Chlorophyceae</taxon>
        <taxon>CS clade</taxon>
        <taxon>Chlamydomonadales</taxon>
        <taxon>Volvocaceae</taxon>
        <taxon>Volvox</taxon>
    </lineage>
</organism>
<accession>A0ABQ5S5H8</accession>
<proteinExistence type="predicted"/>
<feature type="compositionally biased region" description="Low complexity" evidence="1">
    <location>
        <begin position="81"/>
        <end position="94"/>
    </location>
</feature>
<feature type="region of interest" description="Disordered" evidence="1">
    <location>
        <begin position="571"/>
        <end position="638"/>
    </location>
</feature>
<sequence length="671" mass="67530">MRTVIRSALIPSYERAAAATAVISSTPPILPLPLLMLSAPASPRSFQRLSAAVWEVYHLLHPSSTSPSHQLTRGFRPIHTSSSKLRPESSSSSSEAATAVPSQSTSLHSKLHQCVSSADGVRSAVTEVPIVCGSFFRLVAGKSAVRIEHFAGWSDTATLEGQTAGGGLWRAVPIDTASVTPSTLASVRQAYEVRQGVDGSKSGTAAATAVAVTTPPSDGAPGLLQLTAPEKWISMDVRTSGCSVAVSKIVEADLRVATGGAAVTLGSVRGLQVDIDTSVARSEGVDGHTRICADAAGSHDGVGDSCDGSSGGGCSDDGSSTAPGAAVMGGEVSGTSISIVAAGIINVRRLVGGTMRLTANLESIKSPSLPSGNVSQEAVTAAAAKQGIELGAVYGGRLQISTGGGSVRIGTLDCGAARMRHPSDTSAINHADLAFTRGSVNDSGSGSDADADTNAFILPNTAGGGDRDVSARSSGSGGADILSHGGAVVLDGVEGDLLVDSGGGRIKVLIQAGLRSARLVSGGAPVDVALAPGVALRLLEVHGAAEVEVQPDLQHHLERVLQAPQARAVAVGSRSGSGESSVAMGDGGSSNASGGNSSSGTSRVWVARLVPEPEGGRGTSRAGSGRRGRSGGVLTVDAGGGTVSFRRLEWMEALKAKLQEKHQTGQPQTGR</sequence>
<dbReference type="PANTHER" id="PTHR34094:SF1">
    <property type="entry name" value="PROTEIN FAM185A"/>
    <property type="match status" value="1"/>
</dbReference>
<feature type="compositionally biased region" description="Low complexity" evidence="1">
    <location>
        <begin position="63"/>
        <end position="72"/>
    </location>
</feature>
<reference evidence="2 3" key="1">
    <citation type="journal article" date="2023" name="IScience">
        <title>Expanded male sex-determining region conserved during the evolution of homothallism in the green alga Volvox.</title>
        <authorList>
            <person name="Yamamoto K."/>
            <person name="Matsuzaki R."/>
            <person name="Mahakham W."/>
            <person name="Heman W."/>
            <person name="Sekimoto H."/>
            <person name="Kawachi M."/>
            <person name="Minakuchi Y."/>
            <person name="Toyoda A."/>
            <person name="Nozaki H."/>
        </authorList>
    </citation>
    <scope>NUCLEOTIDE SEQUENCE [LARGE SCALE GENOMIC DNA]</scope>
    <source>
        <strain evidence="2 3">NIES-4468</strain>
    </source>
</reference>
<evidence type="ECO:0000256" key="1">
    <source>
        <dbReference type="SAM" id="MobiDB-lite"/>
    </source>
</evidence>
<evidence type="ECO:0000313" key="2">
    <source>
        <dbReference type="EMBL" id="GLI65160.1"/>
    </source>
</evidence>